<evidence type="ECO:0000259" key="2">
    <source>
        <dbReference type="PROSITE" id="PS50110"/>
    </source>
</evidence>
<accession>A0A8J3C0T9</accession>
<evidence type="ECO:0000256" key="1">
    <source>
        <dbReference type="PROSITE-ProRule" id="PRU00169"/>
    </source>
</evidence>
<dbReference type="PANTHER" id="PTHR44520">
    <property type="entry name" value="RESPONSE REGULATOR RCP1-RELATED"/>
    <property type="match status" value="1"/>
</dbReference>
<reference evidence="3" key="1">
    <citation type="journal article" date="2014" name="Int. J. Syst. Evol. Microbiol.">
        <title>Complete genome sequence of Corynebacterium casei LMG S-19264T (=DSM 44701T), isolated from a smear-ripened cheese.</title>
        <authorList>
            <consortium name="US DOE Joint Genome Institute (JGI-PGF)"/>
            <person name="Walter F."/>
            <person name="Albersmeier A."/>
            <person name="Kalinowski J."/>
            <person name="Ruckert C."/>
        </authorList>
    </citation>
    <scope>NUCLEOTIDE SEQUENCE</scope>
    <source>
        <strain evidence="3">CGMCC 4.7299</strain>
    </source>
</reference>
<name>A0A8J3C0T9_9ACTN</name>
<feature type="domain" description="Response regulatory" evidence="2">
    <location>
        <begin position="2"/>
        <end position="122"/>
    </location>
</feature>
<evidence type="ECO:0000313" key="3">
    <source>
        <dbReference type="EMBL" id="GGK94205.1"/>
    </source>
</evidence>
<dbReference type="InterPro" id="IPR001789">
    <property type="entry name" value="Sig_transdc_resp-reg_receiver"/>
</dbReference>
<dbReference type="EMBL" id="BMMX01000011">
    <property type="protein sequence ID" value="GGK94205.1"/>
    <property type="molecule type" value="Genomic_DNA"/>
</dbReference>
<sequence length="144" mass="16018">MRVLLVEDNRGDAALISEELMRMVPAARLQIAHDGLEAGEQMRSADGEIEVVILDLNLPGIDGWRVLANIRQDPMTTVTPVVVLTSSEDEHDVNRAYRLGANCYLVKPIELSTYLTVVRQIADFWLRMSQLPSGPADQWDGDTS</sequence>
<dbReference type="Pfam" id="PF00072">
    <property type="entry name" value="Response_reg"/>
    <property type="match status" value="1"/>
</dbReference>
<dbReference type="Gene3D" id="3.40.50.2300">
    <property type="match status" value="1"/>
</dbReference>
<dbReference type="AlphaFoldDB" id="A0A8J3C0T9"/>
<dbReference type="RefSeq" id="WP_189079842.1">
    <property type="nucleotide sequence ID" value="NZ_BMMX01000011.1"/>
</dbReference>
<protein>
    <submittedName>
        <fullName evidence="3">Response regulator</fullName>
    </submittedName>
</protein>
<feature type="modified residue" description="4-aspartylphosphate" evidence="1">
    <location>
        <position position="55"/>
    </location>
</feature>
<evidence type="ECO:0000313" key="4">
    <source>
        <dbReference type="Proteomes" id="UP000656042"/>
    </source>
</evidence>
<keyword evidence="4" id="KW-1185">Reference proteome</keyword>
<dbReference type="GO" id="GO:0000160">
    <property type="term" value="P:phosphorelay signal transduction system"/>
    <property type="evidence" value="ECO:0007669"/>
    <property type="project" value="InterPro"/>
</dbReference>
<reference evidence="3" key="2">
    <citation type="submission" date="2020-09" db="EMBL/GenBank/DDBJ databases">
        <authorList>
            <person name="Sun Q."/>
            <person name="Zhou Y."/>
        </authorList>
    </citation>
    <scope>NUCLEOTIDE SEQUENCE</scope>
    <source>
        <strain evidence="3">CGMCC 4.7299</strain>
    </source>
</reference>
<dbReference type="Proteomes" id="UP000656042">
    <property type="component" value="Unassembled WGS sequence"/>
</dbReference>
<dbReference type="InterPro" id="IPR052893">
    <property type="entry name" value="TCS_response_regulator"/>
</dbReference>
<dbReference type="SMART" id="SM00448">
    <property type="entry name" value="REC"/>
    <property type="match status" value="1"/>
</dbReference>
<dbReference type="InterPro" id="IPR011006">
    <property type="entry name" value="CheY-like_superfamily"/>
</dbReference>
<proteinExistence type="predicted"/>
<comment type="caution">
    <text evidence="3">The sequence shown here is derived from an EMBL/GenBank/DDBJ whole genome shotgun (WGS) entry which is preliminary data.</text>
</comment>
<dbReference type="SUPFAM" id="SSF52172">
    <property type="entry name" value="CheY-like"/>
    <property type="match status" value="1"/>
</dbReference>
<organism evidence="3 4">
    <name type="scientific">Mangrovihabitans endophyticus</name>
    <dbReference type="NCBI Taxonomy" id="1751298"/>
    <lineage>
        <taxon>Bacteria</taxon>
        <taxon>Bacillati</taxon>
        <taxon>Actinomycetota</taxon>
        <taxon>Actinomycetes</taxon>
        <taxon>Micromonosporales</taxon>
        <taxon>Micromonosporaceae</taxon>
        <taxon>Mangrovihabitans</taxon>
    </lineage>
</organism>
<gene>
    <name evidence="3" type="ORF">GCM10012284_30370</name>
</gene>
<keyword evidence="1" id="KW-0597">Phosphoprotein</keyword>
<dbReference type="PROSITE" id="PS50110">
    <property type="entry name" value="RESPONSE_REGULATORY"/>
    <property type="match status" value="1"/>
</dbReference>